<comment type="cofactor">
    <cofactor evidence="9">
        <name>[2Fe-2S] cluster</name>
        <dbReference type="ChEBI" id="CHEBI:190135"/>
    </cofactor>
    <text evidence="9">Binds 1 [2Fe-2S] cluster.</text>
</comment>
<dbReference type="KEGG" id="ovi:T265_03404"/>
<dbReference type="InterPro" id="IPR018967">
    <property type="entry name" value="FeS-contain_CDGSH-typ"/>
</dbReference>
<evidence type="ECO:0000259" key="10">
    <source>
        <dbReference type="SMART" id="SM00704"/>
    </source>
</evidence>
<keyword evidence="3 9" id="KW-0001">2Fe-2S</keyword>
<evidence type="ECO:0000256" key="4">
    <source>
        <dbReference type="ARBA" id="ARBA00022723"/>
    </source>
</evidence>
<dbReference type="SMART" id="SM00704">
    <property type="entry name" value="ZnF_CDGSH"/>
    <property type="match status" value="1"/>
</dbReference>
<accession>A0A075AHM6</accession>
<reference evidence="11 12" key="1">
    <citation type="submission" date="2013-11" db="EMBL/GenBank/DDBJ databases">
        <title>Opisthorchis viverrini - life in the bile duct.</title>
        <authorList>
            <person name="Young N.D."/>
            <person name="Nagarajan N."/>
            <person name="Lin S.J."/>
            <person name="Korhonen P.K."/>
            <person name="Jex A.R."/>
            <person name="Hall R.S."/>
            <person name="Safavi-Hemami H."/>
            <person name="Kaewkong W."/>
            <person name="Bertrand D."/>
            <person name="Gao S."/>
            <person name="Seet Q."/>
            <person name="Wongkham S."/>
            <person name="Teh B.T."/>
            <person name="Wongkham C."/>
            <person name="Intapan P.M."/>
            <person name="Maleewong W."/>
            <person name="Yang X."/>
            <person name="Hu M."/>
            <person name="Wang Z."/>
            <person name="Hofmann A."/>
            <person name="Sternberg P.W."/>
            <person name="Tan P."/>
            <person name="Wang J."/>
            <person name="Gasser R.B."/>
        </authorList>
    </citation>
    <scope>NUCLEOTIDE SEQUENCE [LARGE SCALE GENOMIC DNA]</scope>
</reference>
<comment type="subcellular location">
    <subcellularLocation>
        <location evidence="9">Endoplasmic reticulum membrane</location>
        <topology evidence="9">Single-pass membrane protein</topology>
    </subcellularLocation>
    <subcellularLocation>
        <location evidence="1">Membrane</location>
        <topology evidence="1">Single-pass membrane protein</topology>
    </subcellularLocation>
</comment>
<evidence type="ECO:0000256" key="1">
    <source>
        <dbReference type="ARBA" id="ARBA00004167"/>
    </source>
</evidence>
<evidence type="ECO:0000313" key="11">
    <source>
        <dbReference type="EMBL" id="KER30149.1"/>
    </source>
</evidence>
<dbReference type="Pfam" id="PF09360">
    <property type="entry name" value="zf-CDGSH"/>
    <property type="match status" value="1"/>
</dbReference>
<keyword evidence="6 9" id="KW-0408">Iron</keyword>
<keyword evidence="5 9" id="KW-1133">Transmembrane helix</keyword>
<dbReference type="CTD" id="20317591"/>
<evidence type="ECO:0000313" key="12">
    <source>
        <dbReference type="Proteomes" id="UP000054324"/>
    </source>
</evidence>
<evidence type="ECO:0000256" key="7">
    <source>
        <dbReference type="ARBA" id="ARBA00023014"/>
    </source>
</evidence>
<dbReference type="GO" id="GO:0046872">
    <property type="term" value="F:metal ion binding"/>
    <property type="evidence" value="ECO:0007669"/>
    <property type="project" value="UniProtKB-UniRule"/>
</dbReference>
<evidence type="ECO:0000256" key="9">
    <source>
        <dbReference type="RuleBase" id="RU369084"/>
    </source>
</evidence>
<dbReference type="PANTHER" id="PTHR13680:SF5">
    <property type="entry name" value="CDGSH IRON-SULFUR DOMAIN-CONTAINING PROTEIN 1"/>
    <property type="match status" value="1"/>
</dbReference>
<dbReference type="FunFam" id="3.40.5.90:FF:000001">
    <property type="entry name" value="CDGSH iron-sulfur domain-containing protein 1"/>
    <property type="match status" value="1"/>
</dbReference>
<keyword evidence="12" id="KW-1185">Reference proteome</keyword>
<keyword evidence="4 9" id="KW-0479">Metal-binding</keyword>
<dbReference type="GO" id="GO:0005741">
    <property type="term" value="C:mitochondrial outer membrane"/>
    <property type="evidence" value="ECO:0007669"/>
    <property type="project" value="TreeGrafter"/>
</dbReference>
<evidence type="ECO:0000256" key="3">
    <source>
        <dbReference type="ARBA" id="ARBA00022714"/>
    </source>
</evidence>
<evidence type="ECO:0000256" key="8">
    <source>
        <dbReference type="ARBA" id="ARBA00023136"/>
    </source>
</evidence>
<comment type="similarity">
    <text evidence="9">Belongs to the CISD protein family. CISD2 subfamily.</text>
</comment>
<dbReference type="PANTHER" id="PTHR13680">
    <property type="entry name" value="CDGSH IRON-SULFUR DOMAIN-CONTAINING PROTEIN 1"/>
    <property type="match status" value="1"/>
</dbReference>
<gene>
    <name evidence="11" type="ORF">T265_03404</name>
</gene>
<proteinExistence type="inferred from homology"/>
<sequence length="132" mass="14685">MNFLHDLVCVHTSNLLSSVPIPKTFGGIFHLGFKDIIGLTVFSAITTAVGYSVYTTCLLHLGKKKSLVNLDINKHVNKCVDIVDIESITDKKCFCRCWRSSKFPYCDGSHCKHNEETGDNVGPLIIEPKKTN</sequence>
<feature type="domain" description="Iron-binding zinc finger CDGSH type" evidence="10">
    <location>
        <begin position="78"/>
        <end position="116"/>
    </location>
</feature>
<dbReference type="Proteomes" id="UP000054324">
    <property type="component" value="Unassembled WGS sequence"/>
</dbReference>
<dbReference type="InterPro" id="IPR042216">
    <property type="entry name" value="MitoNEET_CISD"/>
</dbReference>
<keyword evidence="2 9" id="KW-0812">Transmembrane</keyword>
<dbReference type="GO" id="GO:0010506">
    <property type="term" value="P:regulation of autophagy"/>
    <property type="evidence" value="ECO:0007669"/>
    <property type="project" value="UniProtKB-UniRule"/>
</dbReference>
<dbReference type="GeneID" id="20317591"/>
<dbReference type="GO" id="GO:0051537">
    <property type="term" value="F:2 iron, 2 sulfur cluster binding"/>
    <property type="evidence" value="ECO:0007669"/>
    <property type="project" value="UniProtKB-UniRule"/>
</dbReference>
<dbReference type="OrthoDB" id="449252at2759"/>
<evidence type="ECO:0000256" key="6">
    <source>
        <dbReference type="ARBA" id="ARBA00023004"/>
    </source>
</evidence>
<dbReference type="RefSeq" id="XP_009166137.1">
    <property type="nucleotide sequence ID" value="XM_009167873.1"/>
</dbReference>
<feature type="transmembrane region" description="Helical" evidence="9">
    <location>
        <begin position="36"/>
        <end position="61"/>
    </location>
</feature>
<evidence type="ECO:0000256" key="2">
    <source>
        <dbReference type="ARBA" id="ARBA00022692"/>
    </source>
</evidence>
<dbReference type="InterPro" id="IPR019610">
    <property type="entry name" value="FeS-contain_mitoNEET_N"/>
</dbReference>
<keyword evidence="9" id="KW-0256">Endoplasmic reticulum</keyword>
<name>A0A075AHM6_OPIVI</name>
<dbReference type="AlphaFoldDB" id="A0A075AHM6"/>
<keyword evidence="8 9" id="KW-0472">Membrane</keyword>
<evidence type="ECO:0000256" key="5">
    <source>
        <dbReference type="ARBA" id="ARBA00022989"/>
    </source>
</evidence>
<dbReference type="STRING" id="6198.A0A075AHM6"/>
<dbReference type="GO" id="GO:0005789">
    <property type="term" value="C:endoplasmic reticulum membrane"/>
    <property type="evidence" value="ECO:0007669"/>
    <property type="project" value="UniProtKB-SubCell"/>
</dbReference>
<keyword evidence="7 9" id="KW-0411">Iron-sulfur</keyword>
<dbReference type="Gene3D" id="3.40.5.90">
    <property type="entry name" value="CDGSH iron-sulfur domain, mitoNEET-type"/>
    <property type="match status" value="1"/>
</dbReference>
<protein>
    <recommendedName>
        <fullName evidence="9">CDGSH iron-sulfur domain-containing protein 2 homologue</fullName>
    </recommendedName>
</protein>
<dbReference type="Pfam" id="PF10660">
    <property type="entry name" value="MitoNEET_N"/>
    <property type="match status" value="1"/>
</dbReference>
<dbReference type="InterPro" id="IPR045131">
    <property type="entry name" value="CISD1/2"/>
</dbReference>
<organism evidence="11 12">
    <name type="scientific">Opisthorchis viverrini</name>
    <name type="common">Southeast Asian liver fluke</name>
    <dbReference type="NCBI Taxonomy" id="6198"/>
    <lineage>
        <taxon>Eukaryota</taxon>
        <taxon>Metazoa</taxon>
        <taxon>Spiralia</taxon>
        <taxon>Lophotrochozoa</taxon>
        <taxon>Platyhelminthes</taxon>
        <taxon>Trematoda</taxon>
        <taxon>Digenea</taxon>
        <taxon>Opisthorchiida</taxon>
        <taxon>Opisthorchiata</taxon>
        <taxon>Opisthorchiidae</taxon>
        <taxon>Opisthorchis</taxon>
    </lineage>
</organism>
<dbReference type="EMBL" id="KL596666">
    <property type="protein sequence ID" value="KER30149.1"/>
    <property type="molecule type" value="Genomic_DNA"/>
</dbReference>